<evidence type="ECO:0000256" key="2">
    <source>
        <dbReference type="ARBA" id="ARBA00006490"/>
    </source>
</evidence>
<dbReference type="Proteomes" id="UP001497493">
    <property type="component" value="Chromosome"/>
</dbReference>
<keyword evidence="4 12" id="KW-0808">Transferase</keyword>
<comment type="similarity">
    <text evidence="2">Belongs to the class-V pyridoxal-phosphate-dependent aminotransferase family. NifS/IscS subfamily.</text>
</comment>
<dbReference type="Gene3D" id="3.90.1150.10">
    <property type="entry name" value="Aspartate Aminotransferase, domain 1"/>
    <property type="match status" value="1"/>
</dbReference>
<dbReference type="Gene3D" id="1.10.260.50">
    <property type="match status" value="1"/>
</dbReference>
<dbReference type="InterPro" id="IPR015421">
    <property type="entry name" value="PyrdxlP-dep_Trfase_major"/>
</dbReference>
<evidence type="ECO:0000313" key="12">
    <source>
        <dbReference type="EMBL" id="CAL1239781.1"/>
    </source>
</evidence>
<dbReference type="PROSITE" id="PS00595">
    <property type="entry name" value="AA_TRANSFER_CLASS_5"/>
    <property type="match status" value="1"/>
</dbReference>
<dbReference type="PIRSF" id="PIRSF005572">
    <property type="entry name" value="NifS"/>
    <property type="match status" value="1"/>
</dbReference>
<evidence type="ECO:0000256" key="1">
    <source>
        <dbReference type="ARBA" id="ARBA00001933"/>
    </source>
</evidence>
<dbReference type="InterPro" id="IPR020578">
    <property type="entry name" value="Aminotrans_V_PyrdxlP_BS"/>
</dbReference>
<keyword evidence="7" id="KW-0408">Iron</keyword>
<comment type="catalytic activity">
    <reaction evidence="9">
        <text>(sulfur carrier)-H + L-cysteine = (sulfur carrier)-SH + L-alanine</text>
        <dbReference type="Rhea" id="RHEA:43892"/>
        <dbReference type="Rhea" id="RHEA-COMP:14737"/>
        <dbReference type="Rhea" id="RHEA-COMP:14739"/>
        <dbReference type="ChEBI" id="CHEBI:29917"/>
        <dbReference type="ChEBI" id="CHEBI:35235"/>
        <dbReference type="ChEBI" id="CHEBI:57972"/>
        <dbReference type="ChEBI" id="CHEBI:64428"/>
        <dbReference type="EC" id="2.8.1.7"/>
    </reaction>
</comment>
<dbReference type="Gene3D" id="3.40.640.10">
    <property type="entry name" value="Type I PLP-dependent aspartate aminotransferase-like (Major domain)"/>
    <property type="match status" value="1"/>
</dbReference>
<keyword evidence="5" id="KW-0479">Metal-binding</keyword>
<reference evidence="12 13" key="1">
    <citation type="submission" date="2024-04" db="EMBL/GenBank/DDBJ databases">
        <authorList>
            <person name="Cremers G."/>
        </authorList>
    </citation>
    <scope>NUCLEOTIDE SEQUENCE [LARGE SCALE GENOMIC DNA]</scope>
    <source>
        <strain evidence="12">MeCH1-AG</strain>
    </source>
</reference>
<accession>A0ABM9NGN6</accession>
<keyword evidence="6" id="KW-0663">Pyridoxal phosphate</keyword>
<evidence type="ECO:0000256" key="9">
    <source>
        <dbReference type="ARBA" id="ARBA00050776"/>
    </source>
</evidence>
<dbReference type="InterPro" id="IPR015424">
    <property type="entry name" value="PyrdxlP-dep_Trfase"/>
</dbReference>
<evidence type="ECO:0000259" key="11">
    <source>
        <dbReference type="Pfam" id="PF00266"/>
    </source>
</evidence>
<sequence>MSDPLIYLDNNATTPVAPECMEAMARCLRESWGNPSSKHRAGEAAKSETLAARAKVAALLGASPAEIVFTSGGTEANHQAILGALAALPERRHVVTSQVEHPSTLALLRHLESQGVRVTYLPVDGQGRLDLLDLERALTEDTALVSLLWANNETGVLFPIAEAARLAAARGALFHTDAVQAVGKIPIDVRQVPVDFLSFSGHKLHAPKGVGALFVRKGRKLAPLLFGHQERGRRGSTENVPGIAALGVAAELAGQALEGASKGQIGALRDRLERELMARIPGATVNGAGADRVPGTTSLCLGPMDAEPVLDQLDRAGICASAGAACTSAGTEPSHVLLAMGLAPEAALGTIRFSLSRYTTAAEIDRVVELLPDIVRAHLAEAA</sequence>
<name>A0ABM9NGN6_9GAMM</name>
<dbReference type="GO" id="GO:0031071">
    <property type="term" value="F:cysteine desulfurase activity"/>
    <property type="evidence" value="ECO:0007669"/>
    <property type="project" value="UniProtKB-EC"/>
</dbReference>
<dbReference type="InterPro" id="IPR000192">
    <property type="entry name" value="Aminotrans_V_dom"/>
</dbReference>
<dbReference type="EC" id="2.8.1.7" evidence="3"/>
<dbReference type="PANTHER" id="PTHR11601:SF34">
    <property type="entry name" value="CYSTEINE DESULFURASE"/>
    <property type="match status" value="1"/>
</dbReference>
<comment type="cofactor">
    <cofactor evidence="1 10">
        <name>pyridoxal 5'-phosphate</name>
        <dbReference type="ChEBI" id="CHEBI:597326"/>
    </cofactor>
</comment>
<dbReference type="SUPFAM" id="SSF53383">
    <property type="entry name" value="PLP-dependent transferases"/>
    <property type="match status" value="1"/>
</dbReference>
<proteinExistence type="inferred from homology"/>
<evidence type="ECO:0000256" key="8">
    <source>
        <dbReference type="ARBA" id="ARBA00023014"/>
    </source>
</evidence>
<keyword evidence="13" id="KW-1185">Reference proteome</keyword>
<dbReference type="InterPro" id="IPR015422">
    <property type="entry name" value="PyrdxlP-dep_Trfase_small"/>
</dbReference>
<evidence type="ECO:0000256" key="3">
    <source>
        <dbReference type="ARBA" id="ARBA00012239"/>
    </source>
</evidence>
<evidence type="ECO:0000256" key="6">
    <source>
        <dbReference type="ARBA" id="ARBA00022898"/>
    </source>
</evidence>
<protein>
    <recommendedName>
        <fullName evidence="3">cysteine desulfurase</fullName>
        <ecNumber evidence="3">2.8.1.7</ecNumber>
    </recommendedName>
</protein>
<evidence type="ECO:0000256" key="4">
    <source>
        <dbReference type="ARBA" id="ARBA00022679"/>
    </source>
</evidence>
<dbReference type="EMBL" id="OZ026884">
    <property type="protein sequence ID" value="CAL1239781.1"/>
    <property type="molecule type" value="Genomic_DNA"/>
</dbReference>
<keyword evidence="8" id="KW-0411">Iron-sulfur</keyword>
<evidence type="ECO:0000256" key="10">
    <source>
        <dbReference type="RuleBase" id="RU004504"/>
    </source>
</evidence>
<dbReference type="Pfam" id="PF00266">
    <property type="entry name" value="Aminotran_5"/>
    <property type="match status" value="1"/>
</dbReference>
<feature type="domain" description="Aminotransferase class V" evidence="11">
    <location>
        <begin position="6"/>
        <end position="367"/>
    </location>
</feature>
<dbReference type="InterPro" id="IPR016454">
    <property type="entry name" value="Cysteine_dSase"/>
</dbReference>
<organism evidence="12 13">
    <name type="scientific">Candidatus Methylocalor cossyra</name>
    <dbReference type="NCBI Taxonomy" id="3108543"/>
    <lineage>
        <taxon>Bacteria</taxon>
        <taxon>Pseudomonadati</taxon>
        <taxon>Pseudomonadota</taxon>
        <taxon>Gammaproteobacteria</taxon>
        <taxon>Methylococcales</taxon>
        <taxon>Methylococcaceae</taxon>
        <taxon>Candidatus Methylocalor</taxon>
    </lineage>
</organism>
<evidence type="ECO:0000256" key="7">
    <source>
        <dbReference type="ARBA" id="ARBA00023004"/>
    </source>
</evidence>
<dbReference type="RefSeq" id="WP_348759318.1">
    <property type="nucleotide sequence ID" value="NZ_OZ026884.1"/>
</dbReference>
<evidence type="ECO:0000256" key="5">
    <source>
        <dbReference type="ARBA" id="ARBA00022723"/>
    </source>
</evidence>
<dbReference type="PANTHER" id="PTHR11601">
    <property type="entry name" value="CYSTEINE DESULFURYLASE FAMILY MEMBER"/>
    <property type="match status" value="1"/>
</dbReference>
<evidence type="ECO:0000313" key="13">
    <source>
        <dbReference type="Proteomes" id="UP001497493"/>
    </source>
</evidence>
<gene>
    <name evidence="12" type="primary">nifS</name>
    <name evidence="12" type="ORF">MECH1_V1_1005</name>
</gene>